<protein>
    <submittedName>
        <fullName evidence="1">Uncharacterized protein</fullName>
    </submittedName>
</protein>
<name>A0AAD7IZQ0_9AGAR</name>
<sequence length="101" mass="11105">MINSQVAVLISPLYLGCGNSSFVVCVDPVFSEDARVLKISQVFGAWISATVLARLHPREASLCISNENGSKLVARPTLIFVLVTTRTRRRNPHCMQTNCQS</sequence>
<organism evidence="1 2">
    <name type="scientific">Mycena metata</name>
    <dbReference type="NCBI Taxonomy" id="1033252"/>
    <lineage>
        <taxon>Eukaryota</taxon>
        <taxon>Fungi</taxon>
        <taxon>Dikarya</taxon>
        <taxon>Basidiomycota</taxon>
        <taxon>Agaricomycotina</taxon>
        <taxon>Agaricomycetes</taxon>
        <taxon>Agaricomycetidae</taxon>
        <taxon>Agaricales</taxon>
        <taxon>Marasmiineae</taxon>
        <taxon>Mycenaceae</taxon>
        <taxon>Mycena</taxon>
    </lineage>
</organism>
<proteinExistence type="predicted"/>
<keyword evidence="2" id="KW-1185">Reference proteome</keyword>
<dbReference type="EMBL" id="JARKIB010000060">
    <property type="protein sequence ID" value="KAJ7752017.1"/>
    <property type="molecule type" value="Genomic_DNA"/>
</dbReference>
<evidence type="ECO:0000313" key="1">
    <source>
        <dbReference type="EMBL" id="KAJ7752017.1"/>
    </source>
</evidence>
<accession>A0AAD7IZQ0</accession>
<gene>
    <name evidence="1" type="ORF">B0H16DRAFT_813090</name>
</gene>
<comment type="caution">
    <text evidence="1">The sequence shown here is derived from an EMBL/GenBank/DDBJ whole genome shotgun (WGS) entry which is preliminary data.</text>
</comment>
<evidence type="ECO:0000313" key="2">
    <source>
        <dbReference type="Proteomes" id="UP001215598"/>
    </source>
</evidence>
<dbReference type="Proteomes" id="UP001215598">
    <property type="component" value="Unassembled WGS sequence"/>
</dbReference>
<reference evidence="1" key="1">
    <citation type="submission" date="2023-03" db="EMBL/GenBank/DDBJ databases">
        <title>Massive genome expansion in bonnet fungi (Mycena s.s.) driven by repeated elements and novel gene families across ecological guilds.</title>
        <authorList>
            <consortium name="Lawrence Berkeley National Laboratory"/>
            <person name="Harder C.B."/>
            <person name="Miyauchi S."/>
            <person name="Viragh M."/>
            <person name="Kuo A."/>
            <person name="Thoen E."/>
            <person name="Andreopoulos B."/>
            <person name="Lu D."/>
            <person name="Skrede I."/>
            <person name="Drula E."/>
            <person name="Henrissat B."/>
            <person name="Morin E."/>
            <person name="Kohler A."/>
            <person name="Barry K."/>
            <person name="LaButti K."/>
            <person name="Morin E."/>
            <person name="Salamov A."/>
            <person name="Lipzen A."/>
            <person name="Mereny Z."/>
            <person name="Hegedus B."/>
            <person name="Baldrian P."/>
            <person name="Stursova M."/>
            <person name="Weitz H."/>
            <person name="Taylor A."/>
            <person name="Grigoriev I.V."/>
            <person name="Nagy L.G."/>
            <person name="Martin F."/>
            <person name="Kauserud H."/>
        </authorList>
    </citation>
    <scope>NUCLEOTIDE SEQUENCE</scope>
    <source>
        <strain evidence="1">CBHHK182m</strain>
    </source>
</reference>
<dbReference type="AlphaFoldDB" id="A0AAD7IZQ0"/>